<sequence length="498" mass="52158">MVGVTQTIPRTELRTIRRALSDLRKDLITGAFALRPLPPLGATHPLVRKVPRSARPYAPWLPQAAIAAFAFYLMAVANETEGVGTALLSGAPLLLALYRPIGAWWLSFAASVLWGMVAPEPVGSSMWPWPATLFASHVAVMVIVASQNRPRVAGQMLLLTAAFGIACDFSAVGGHTNAFPMVVTSGVLVGAVVSRRSLRETKQQVAVQQSATYEERSRRTLLEERATIARELHDVVAHHMSVIAIQAEAAPYRVANPPEELATSFATIRENAVAALTELRRVLGVVRADDPDAYADADPEAPQPTLATLDTLFAGVRAAGLTVEHIITGAVRPLPSGVELSAYRIAQEALSNALRHAPGSTARVEVAYVLGGLGLRIVNGPPTQAVRPSPGMGHGLLGMRERVAMLNGEMTAGAVEEDGGYEVAVFIPVAAAAEEAEASGPEPSTPKRGPASEASASKRGPASEPSAPKQGPGLKKGPAPAASGPRKGPAPAGETMKP</sequence>
<dbReference type="InterPro" id="IPR050482">
    <property type="entry name" value="Sensor_HK_TwoCompSys"/>
</dbReference>
<feature type="transmembrane region" description="Helical" evidence="10">
    <location>
        <begin position="126"/>
        <end position="145"/>
    </location>
</feature>
<evidence type="ECO:0000256" key="10">
    <source>
        <dbReference type="SAM" id="Phobius"/>
    </source>
</evidence>
<evidence type="ECO:0000259" key="11">
    <source>
        <dbReference type="Pfam" id="PF07730"/>
    </source>
</evidence>
<evidence type="ECO:0000313" key="12">
    <source>
        <dbReference type="EMBL" id="AQA13089.1"/>
    </source>
</evidence>
<gene>
    <name evidence="12" type="ORF">BV401_24295</name>
</gene>
<keyword evidence="4" id="KW-0808">Transferase</keyword>
<evidence type="ECO:0000256" key="5">
    <source>
        <dbReference type="ARBA" id="ARBA00022741"/>
    </source>
</evidence>
<evidence type="ECO:0000256" key="7">
    <source>
        <dbReference type="ARBA" id="ARBA00022840"/>
    </source>
</evidence>
<dbReference type="EMBL" id="CP019458">
    <property type="protein sequence ID" value="AQA13089.1"/>
    <property type="molecule type" value="Genomic_DNA"/>
</dbReference>
<dbReference type="Gene3D" id="1.20.5.1930">
    <property type="match status" value="1"/>
</dbReference>
<organism evidence="12 13">
    <name type="scientific">Streptomyces autolyticus</name>
    <dbReference type="NCBI Taxonomy" id="75293"/>
    <lineage>
        <taxon>Bacteria</taxon>
        <taxon>Bacillati</taxon>
        <taxon>Actinomycetota</taxon>
        <taxon>Actinomycetes</taxon>
        <taxon>Kitasatosporales</taxon>
        <taxon>Streptomycetaceae</taxon>
        <taxon>Streptomyces</taxon>
    </lineage>
</organism>
<evidence type="ECO:0000256" key="2">
    <source>
        <dbReference type="ARBA" id="ARBA00012438"/>
    </source>
</evidence>
<keyword evidence="10" id="KW-1133">Transmembrane helix</keyword>
<keyword evidence="10" id="KW-0472">Membrane</keyword>
<evidence type="ECO:0000256" key="3">
    <source>
        <dbReference type="ARBA" id="ARBA00022553"/>
    </source>
</evidence>
<keyword evidence="10" id="KW-0812">Transmembrane</keyword>
<keyword evidence="5" id="KW-0547">Nucleotide-binding</keyword>
<evidence type="ECO:0000313" key="13">
    <source>
        <dbReference type="Proteomes" id="UP000187851"/>
    </source>
</evidence>
<dbReference type="CDD" id="cd16917">
    <property type="entry name" value="HATPase_UhpB-NarQ-NarX-like"/>
    <property type="match status" value="1"/>
</dbReference>
<feature type="domain" description="Signal transduction histidine kinase subgroup 3 dimerisation and phosphoacceptor" evidence="11">
    <location>
        <begin position="224"/>
        <end position="289"/>
    </location>
</feature>
<keyword evidence="13" id="KW-1185">Reference proteome</keyword>
<dbReference type="PANTHER" id="PTHR24421:SF10">
    <property type="entry name" value="NITRATE_NITRITE SENSOR PROTEIN NARQ"/>
    <property type="match status" value="1"/>
</dbReference>
<feature type="transmembrane region" description="Helical" evidence="10">
    <location>
        <begin position="87"/>
        <end position="106"/>
    </location>
</feature>
<keyword evidence="3" id="KW-0597">Phosphoprotein</keyword>
<proteinExistence type="predicted"/>
<feature type="region of interest" description="Disordered" evidence="9">
    <location>
        <begin position="435"/>
        <end position="498"/>
    </location>
</feature>
<dbReference type="EC" id="2.7.13.3" evidence="2"/>
<dbReference type="PANTHER" id="PTHR24421">
    <property type="entry name" value="NITRATE/NITRITE SENSOR PROTEIN NARX-RELATED"/>
    <property type="match status" value="1"/>
</dbReference>
<evidence type="ECO:0000256" key="1">
    <source>
        <dbReference type="ARBA" id="ARBA00000085"/>
    </source>
</evidence>
<feature type="transmembrane region" description="Helical" evidence="10">
    <location>
        <begin position="152"/>
        <end position="172"/>
    </location>
</feature>
<dbReference type="GO" id="GO:0016301">
    <property type="term" value="F:kinase activity"/>
    <property type="evidence" value="ECO:0007669"/>
    <property type="project" value="UniProtKB-KW"/>
</dbReference>
<dbReference type="Pfam" id="PF07730">
    <property type="entry name" value="HisKA_3"/>
    <property type="match status" value="1"/>
</dbReference>
<dbReference type="Gene3D" id="3.30.565.10">
    <property type="entry name" value="Histidine kinase-like ATPase, C-terminal domain"/>
    <property type="match status" value="1"/>
</dbReference>
<evidence type="ECO:0000256" key="6">
    <source>
        <dbReference type="ARBA" id="ARBA00022777"/>
    </source>
</evidence>
<evidence type="ECO:0000256" key="9">
    <source>
        <dbReference type="SAM" id="MobiDB-lite"/>
    </source>
</evidence>
<accession>A0ABM6HGA1</accession>
<reference evidence="12 13" key="1">
    <citation type="journal article" date="2017" name="J. Biotechnol.">
        <title>The complete genome sequence of Streptomyces autolyticus CGMCC 0516, the producer of geldanamycin, autolytimycin, reblastatin and elaiophylin.</title>
        <authorList>
            <person name="Yin M."/>
            <person name="Jiang M."/>
            <person name="Ren Z."/>
            <person name="Dong Y."/>
            <person name="Lu T."/>
        </authorList>
    </citation>
    <scope>NUCLEOTIDE SEQUENCE [LARGE SCALE GENOMIC DNA]</scope>
    <source>
        <strain evidence="12 13">CGMCC0516</strain>
    </source>
</reference>
<dbReference type="SUPFAM" id="SSF55874">
    <property type="entry name" value="ATPase domain of HSP90 chaperone/DNA topoisomerase II/histidine kinase"/>
    <property type="match status" value="1"/>
</dbReference>
<evidence type="ECO:0000256" key="8">
    <source>
        <dbReference type="ARBA" id="ARBA00023012"/>
    </source>
</evidence>
<keyword evidence="8" id="KW-0902">Two-component regulatory system</keyword>
<protein>
    <recommendedName>
        <fullName evidence="2">histidine kinase</fullName>
        <ecNumber evidence="2">2.7.13.3</ecNumber>
    </recommendedName>
</protein>
<keyword evidence="7" id="KW-0067">ATP-binding</keyword>
<evidence type="ECO:0000256" key="4">
    <source>
        <dbReference type="ARBA" id="ARBA00022679"/>
    </source>
</evidence>
<dbReference type="Proteomes" id="UP000187851">
    <property type="component" value="Chromosome"/>
</dbReference>
<comment type="catalytic activity">
    <reaction evidence="1">
        <text>ATP + protein L-histidine = ADP + protein N-phospho-L-histidine.</text>
        <dbReference type="EC" id="2.7.13.3"/>
    </reaction>
</comment>
<keyword evidence="6 12" id="KW-0418">Kinase</keyword>
<dbReference type="InterPro" id="IPR011712">
    <property type="entry name" value="Sig_transdc_His_kin_sub3_dim/P"/>
</dbReference>
<name>A0ABM6HGA1_9ACTN</name>
<dbReference type="InterPro" id="IPR036890">
    <property type="entry name" value="HATPase_C_sf"/>
</dbReference>